<accession>A0A923SH98</accession>
<dbReference type="Proteomes" id="UP000603640">
    <property type="component" value="Unassembled WGS sequence"/>
</dbReference>
<keyword evidence="8" id="KW-0812">Transmembrane</keyword>
<dbReference type="GO" id="GO:0000156">
    <property type="term" value="F:phosphorelay response regulator activity"/>
    <property type="evidence" value="ECO:0007669"/>
    <property type="project" value="TreeGrafter"/>
</dbReference>
<dbReference type="InterPro" id="IPR005467">
    <property type="entry name" value="His_kinase_dom"/>
</dbReference>
<feature type="transmembrane region" description="Helical" evidence="8">
    <location>
        <begin position="32"/>
        <end position="54"/>
    </location>
</feature>
<dbReference type="GO" id="GO:0030295">
    <property type="term" value="F:protein kinase activator activity"/>
    <property type="evidence" value="ECO:0007669"/>
    <property type="project" value="TreeGrafter"/>
</dbReference>
<feature type="transmembrane region" description="Helical" evidence="8">
    <location>
        <begin position="6"/>
        <end position="25"/>
    </location>
</feature>
<evidence type="ECO:0000313" key="10">
    <source>
        <dbReference type="EMBL" id="MBC5991327.1"/>
    </source>
</evidence>
<keyword evidence="3" id="KW-0808">Transferase</keyword>
<dbReference type="SUPFAM" id="SSF55874">
    <property type="entry name" value="ATPase domain of HSP90 chaperone/DNA topoisomerase II/histidine kinase"/>
    <property type="match status" value="1"/>
</dbReference>
<proteinExistence type="predicted"/>
<keyword evidence="4" id="KW-0547">Nucleotide-binding</keyword>
<gene>
    <name evidence="10" type="ORF">H8S84_00600</name>
</gene>
<feature type="domain" description="Histidine kinase" evidence="9">
    <location>
        <begin position="230"/>
        <end position="451"/>
    </location>
</feature>
<dbReference type="EMBL" id="JACRVF010000001">
    <property type="protein sequence ID" value="MBC5991327.1"/>
    <property type="molecule type" value="Genomic_DNA"/>
</dbReference>
<dbReference type="InterPro" id="IPR003594">
    <property type="entry name" value="HATPase_dom"/>
</dbReference>
<evidence type="ECO:0000256" key="8">
    <source>
        <dbReference type="SAM" id="Phobius"/>
    </source>
</evidence>
<dbReference type="InterPro" id="IPR036890">
    <property type="entry name" value="HATPase_C_sf"/>
</dbReference>
<keyword evidence="8" id="KW-0472">Membrane</keyword>
<dbReference type="InterPro" id="IPR050351">
    <property type="entry name" value="BphY/WalK/GraS-like"/>
</dbReference>
<evidence type="ECO:0000259" key="9">
    <source>
        <dbReference type="PROSITE" id="PS50109"/>
    </source>
</evidence>
<dbReference type="GO" id="GO:0007234">
    <property type="term" value="P:osmosensory signaling via phosphorelay pathway"/>
    <property type="evidence" value="ECO:0007669"/>
    <property type="project" value="TreeGrafter"/>
</dbReference>
<dbReference type="AlphaFoldDB" id="A0A923SH98"/>
<dbReference type="PROSITE" id="PS50109">
    <property type="entry name" value="HIS_KIN"/>
    <property type="match status" value="1"/>
</dbReference>
<evidence type="ECO:0000256" key="7">
    <source>
        <dbReference type="ARBA" id="ARBA00023012"/>
    </source>
</evidence>
<dbReference type="GO" id="GO:0005524">
    <property type="term" value="F:ATP binding"/>
    <property type="evidence" value="ECO:0007669"/>
    <property type="project" value="UniProtKB-KW"/>
</dbReference>
<reference evidence="10" key="1">
    <citation type="submission" date="2020-08" db="EMBL/GenBank/DDBJ databases">
        <title>Pontibacter sp. SD6 16S ribosomal RNA gene Genome sequencing and assembly.</title>
        <authorList>
            <person name="Kang M."/>
        </authorList>
    </citation>
    <scope>NUCLEOTIDE SEQUENCE</scope>
    <source>
        <strain evidence="10">SD6</strain>
    </source>
</reference>
<keyword evidence="6" id="KW-0067">ATP-binding</keyword>
<dbReference type="PRINTS" id="PR00344">
    <property type="entry name" value="BCTRLSENSOR"/>
</dbReference>
<protein>
    <recommendedName>
        <fullName evidence="2">histidine kinase</fullName>
        <ecNumber evidence="2">2.7.13.3</ecNumber>
    </recommendedName>
</protein>
<keyword evidence="5" id="KW-0418">Kinase</keyword>
<evidence type="ECO:0000256" key="6">
    <source>
        <dbReference type="ARBA" id="ARBA00022840"/>
    </source>
</evidence>
<dbReference type="InterPro" id="IPR004358">
    <property type="entry name" value="Sig_transdc_His_kin-like_C"/>
</dbReference>
<keyword evidence="8" id="KW-1133">Transmembrane helix</keyword>
<dbReference type="Gene3D" id="3.30.565.10">
    <property type="entry name" value="Histidine kinase-like ATPase, C-terminal domain"/>
    <property type="match status" value="1"/>
</dbReference>
<evidence type="ECO:0000313" key="11">
    <source>
        <dbReference type="Proteomes" id="UP000603640"/>
    </source>
</evidence>
<evidence type="ECO:0000256" key="4">
    <source>
        <dbReference type="ARBA" id="ARBA00022741"/>
    </source>
</evidence>
<name>A0A923SH98_9BACT</name>
<comment type="caution">
    <text evidence="10">The sequence shown here is derived from an EMBL/GenBank/DDBJ whole genome shotgun (WGS) entry which is preliminary data.</text>
</comment>
<evidence type="ECO:0000256" key="3">
    <source>
        <dbReference type="ARBA" id="ARBA00022679"/>
    </source>
</evidence>
<evidence type="ECO:0000256" key="1">
    <source>
        <dbReference type="ARBA" id="ARBA00000085"/>
    </source>
</evidence>
<sequence length="451" mass="51755">MNFSNYRLQLLLRVVLLCVTIYFFARINFDPLYRGTTIALGLAILVQVWLLVLYQDRTNKQFMRFLNSIKYDDFSELFKVSKEGKQQEELATKLNEVMHKFRELRAEKEAHLQYFELIVQHIGIGIISYKPDGTIMLLNHAAKKLLKVGQLQQVQELENESPDLAQGLQLLEHNDKILVPLKHGAEQVNLAVHVMELSILGERIRLASLQNIQKELEEKEMEAWHNLIKVLTHEIMNSVTPIASLSASAYEELSSYTDTVAEEVTMLRDELEDVGQCLHTISRRSDGLIKFVSDFRNLTAVSVPKISRFSVNEMLMEMKTLMREQLAQKHVRIKVDVPQDRLLLSADRSMVEQVLINLIKNAIEAVHEQHEPRIILRAYLDERSRISIEVEDNGSGMTQEAQTKIFIPFYSTKKTGSGIGLSLSRQIMRLHKGSIAVQSELGKGTKFILRF</sequence>
<dbReference type="Pfam" id="PF02518">
    <property type="entry name" value="HATPase_c"/>
    <property type="match status" value="1"/>
</dbReference>
<dbReference type="RefSeq" id="WP_187065337.1">
    <property type="nucleotide sequence ID" value="NZ_JACRVF010000001.1"/>
</dbReference>
<comment type="catalytic activity">
    <reaction evidence="1">
        <text>ATP + protein L-histidine = ADP + protein N-phospho-L-histidine.</text>
        <dbReference type="EC" id="2.7.13.3"/>
    </reaction>
</comment>
<dbReference type="SMART" id="SM00387">
    <property type="entry name" value="HATPase_c"/>
    <property type="match status" value="1"/>
</dbReference>
<dbReference type="PANTHER" id="PTHR42878:SF7">
    <property type="entry name" value="SENSOR HISTIDINE KINASE GLRK"/>
    <property type="match status" value="1"/>
</dbReference>
<evidence type="ECO:0000256" key="2">
    <source>
        <dbReference type="ARBA" id="ARBA00012438"/>
    </source>
</evidence>
<keyword evidence="11" id="KW-1185">Reference proteome</keyword>
<dbReference type="EC" id="2.7.13.3" evidence="2"/>
<evidence type="ECO:0000256" key="5">
    <source>
        <dbReference type="ARBA" id="ARBA00022777"/>
    </source>
</evidence>
<keyword evidence="7" id="KW-0902">Two-component regulatory system</keyword>
<dbReference type="GO" id="GO:0004673">
    <property type="term" value="F:protein histidine kinase activity"/>
    <property type="evidence" value="ECO:0007669"/>
    <property type="project" value="UniProtKB-EC"/>
</dbReference>
<organism evidence="10 11">
    <name type="scientific">Pontibacter cellulosilyticus</name>
    <dbReference type="NCBI Taxonomy" id="1720253"/>
    <lineage>
        <taxon>Bacteria</taxon>
        <taxon>Pseudomonadati</taxon>
        <taxon>Bacteroidota</taxon>
        <taxon>Cytophagia</taxon>
        <taxon>Cytophagales</taxon>
        <taxon>Hymenobacteraceae</taxon>
        <taxon>Pontibacter</taxon>
    </lineage>
</organism>
<dbReference type="PANTHER" id="PTHR42878">
    <property type="entry name" value="TWO-COMPONENT HISTIDINE KINASE"/>
    <property type="match status" value="1"/>
</dbReference>